<sequence length="165" mass="18390">MANPIAIVSQTAALTVLKEGISLCQSILVYRQQAQQIELAREQMHAHANLQMAEIERQFAKDMALLDTMSRSFGITLKQISKQSKDKAKLIKSVEQQIMMTLQTIASPTTPNDIRVRLNQALQMMITLQSALINDFIGQNDSAVNAFAILADSLRTSPRTFTDVR</sequence>
<evidence type="ECO:0000313" key="1">
    <source>
        <dbReference type="EMBL" id="OBX79161.1"/>
    </source>
</evidence>
<dbReference type="AlphaFoldDB" id="A0A1B8QD47"/>
<comment type="caution">
    <text evidence="1">The sequence shown here is derived from an EMBL/GenBank/DDBJ whole genome shotgun (WGS) entry which is preliminary data.</text>
</comment>
<dbReference type="Proteomes" id="UP000092616">
    <property type="component" value="Unassembled WGS sequence"/>
</dbReference>
<proteinExistence type="predicted"/>
<dbReference type="EMBL" id="LZNA01000042">
    <property type="protein sequence ID" value="OBX79161.1"/>
    <property type="molecule type" value="Genomic_DNA"/>
</dbReference>
<gene>
    <name evidence="1" type="ORF">A9306_09165</name>
</gene>
<protein>
    <submittedName>
        <fullName evidence="1">Uncharacterized protein</fullName>
    </submittedName>
</protein>
<name>A0A1B8QD47_9GAMM</name>
<organism evidence="1 2">
    <name type="scientific">Faucicola atlantae</name>
    <dbReference type="NCBI Taxonomy" id="34059"/>
    <lineage>
        <taxon>Bacteria</taxon>
        <taxon>Pseudomonadati</taxon>
        <taxon>Pseudomonadota</taxon>
        <taxon>Gammaproteobacteria</taxon>
        <taxon>Moraxellales</taxon>
        <taxon>Moraxellaceae</taxon>
        <taxon>Faucicola</taxon>
    </lineage>
</organism>
<keyword evidence="2" id="KW-1185">Reference proteome</keyword>
<accession>A0A1B8QD47</accession>
<evidence type="ECO:0000313" key="2">
    <source>
        <dbReference type="Proteomes" id="UP000092616"/>
    </source>
</evidence>
<dbReference type="RefSeq" id="WP_067337584.1">
    <property type="nucleotide sequence ID" value="NZ_LZNA01000042.1"/>
</dbReference>
<reference evidence="1 2" key="1">
    <citation type="submission" date="2016-06" db="EMBL/GenBank/DDBJ databases">
        <title>Draft genome of Moraxella atlantae CCUG 59586.</title>
        <authorList>
            <person name="Salva-Serra F."/>
            <person name="Engstrom-Jakobsson H."/>
            <person name="Thorell K."/>
            <person name="Gonzales-Siles L."/>
            <person name="Karlsson R."/>
            <person name="Boulund F."/>
            <person name="Engstrand L."/>
            <person name="Kristiansson E."/>
            <person name="Moore E."/>
        </authorList>
    </citation>
    <scope>NUCLEOTIDE SEQUENCE [LARGE SCALE GENOMIC DNA]</scope>
    <source>
        <strain evidence="1 2">CCUG 59586</strain>
    </source>
</reference>